<feature type="chain" id="PRO_5045184791" description="Auto-transporter adhesin head GIN domain-containing protein" evidence="2">
    <location>
        <begin position="21"/>
        <end position="228"/>
    </location>
</feature>
<dbReference type="PROSITE" id="PS51257">
    <property type="entry name" value="PROKAR_LIPOPROTEIN"/>
    <property type="match status" value="1"/>
</dbReference>
<gene>
    <name evidence="3" type="ORF">E1163_20375</name>
</gene>
<evidence type="ECO:0000256" key="2">
    <source>
        <dbReference type="SAM" id="SignalP"/>
    </source>
</evidence>
<evidence type="ECO:0000256" key="1">
    <source>
        <dbReference type="SAM" id="Coils"/>
    </source>
</evidence>
<feature type="coiled-coil region" evidence="1">
    <location>
        <begin position="201"/>
        <end position="228"/>
    </location>
</feature>
<dbReference type="Proteomes" id="UP000798808">
    <property type="component" value="Unassembled WGS sequence"/>
</dbReference>
<organism evidence="3 4">
    <name type="scientific">Fulvivirga kasyanovii</name>
    <dbReference type="NCBI Taxonomy" id="396812"/>
    <lineage>
        <taxon>Bacteria</taxon>
        <taxon>Pseudomonadati</taxon>
        <taxon>Bacteroidota</taxon>
        <taxon>Cytophagia</taxon>
        <taxon>Cytophagales</taxon>
        <taxon>Fulvivirgaceae</taxon>
        <taxon>Fulvivirga</taxon>
    </lineage>
</organism>
<sequence>MKNLTLTLILSMLIACFSYAQESTLKNLTAFDKLVVKGKAEKIVLHRGSEDHPAVRIEGAANADILSEVNAGTLTLTIQRNTPVKLHVYNSHLKRVEASGNVEITGAEVIGDEGNYLVVSFDRSHEGVMLADMDEHFNVRIPAIDIDIPEIDVAIDIPEFDFDFDFDFDHNFDVGFEMNKDFNYHWEGHKEELKRWSDEWKEETKEAIKEAQIEIKRAKEEMRKVNKD</sequence>
<protein>
    <recommendedName>
        <fullName evidence="5">Auto-transporter adhesin head GIN domain-containing protein</fullName>
    </recommendedName>
</protein>
<evidence type="ECO:0008006" key="5">
    <source>
        <dbReference type="Google" id="ProtNLM"/>
    </source>
</evidence>
<dbReference type="Gene3D" id="2.160.20.120">
    <property type="match status" value="1"/>
</dbReference>
<dbReference type="RefSeq" id="WP_155174324.1">
    <property type="nucleotide sequence ID" value="NZ_BAAAFL010000015.1"/>
</dbReference>
<evidence type="ECO:0000313" key="4">
    <source>
        <dbReference type="Proteomes" id="UP000798808"/>
    </source>
</evidence>
<keyword evidence="4" id="KW-1185">Reference proteome</keyword>
<evidence type="ECO:0000313" key="3">
    <source>
        <dbReference type="EMBL" id="MTI27324.1"/>
    </source>
</evidence>
<feature type="signal peptide" evidence="2">
    <location>
        <begin position="1"/>
        <end position="20"/>
    </location>
</feature>
<comment type="caution">
    <text evidence="3">The sequence shown here is derived from an EMBL/GenBank/DDBJ whole genome shotgun (WGS) entry which is preliminary data.</text>
</comment>
<accession>A0ABW9RT15</accession>
<name>A0ABW9RT15_9BACT</name>
<dbReference type="EMBL" id="SMLW01000622">
    <property type="protein sequence ID" value="MTI27324.1"/>
    <property type="molecule type" value="Genomic_DNA"/>
</dbReference>
<keyword evidence="2" id="KW-0732">Signal</keyword>
<keyword evidence="1" id="KW-0175">Coiled coil</keyword>
<reference evidence="3 4" key="1">
    <citation type="submission" date="2019-02" db="EMBL/GenBank/DDBJ databases">
        <authorList>
            <person name="Goldberg S.R."/>
            <person name="Haltli B.A."/>
            <person name="Correa H."/>
            <person name="Russell K.G."/>
        </authorList>
    </citation>
    <scope>NUCLEOTIDE SEQUENCE [LARGE SCALE GENOMIC DNA]</scope>
    <source>
        <strain evidence="3 4">JCM 16186</strain>
    </source>
</reference>
<proteinExistence type="predicted"/>